<protein>
    <submittedName>
        <fullName evidence="1">Uncharacterized protein</fullName>
    </submittedName>
</protein>
<dbReference type="AlphaFoldDB" id="A0A8H7TXS3"/>
<evidence type="ECO:0000313" key="1">
    <source>
        <dbReference type="EMBL" id="KAF9801650.1"/>
    </source>
</evidence>
<organism evidence="1 2">
    <name type="scientific">Rhodonia placenta</name>
    <dbReference type="NCBI Taxonomy" id="104341"/>
    <lineage>
        <taxon>Eukaryota</taxon>
        <taxon>Fungi</taxon>
        <taxon>Dikarya</taxon>
        <taxon>Basidiomycota</taxon>
        <taxon>Agaricomycotina</taxon>
        <taxon>Agaricomycetes</taxon>
        <taxon>Polyporales</taxon>
        <taxon>Adustoporiaceae</taxon>
        <taxon>Rhodonia</taxon>
    </lineage>
</organism>
<gene>
    <name evidence="1" type="ORF">IEO21_10069</name>
</gene>
<dbReference type="EMBL" id="JADOXO010000643">
    <property type="protein sequence ID" value="KAF9801650.1"/>
    <property type="molecule type" value="Genomic_DNA"/>
</dbReference>
<evidence type="ECO:0000313" key="2">
    <source>
        <dbReference type="Proteomes" id="UP000639403"/>
    </source>
</evidence>
<name>A0A8H7TXS3_9APHY</name>
<proteinExistence type="predicted"/>
<comment type="caution">
    <text evidence="1">The sequence shown here is derived from an EMBL/GenBank/DDBJ whole genome shotgun (WGS) entry which is preliminary data.</text>
</comment>
<reference evidence="1" key="2">
    <citation type="journal article" name="Front. Microbiol.">
        <title>Degradative Capacity of Two Strains of Rhodonia placenta: From Phenotype to Genotype.</title>
        <authorList>
            <person name="Kolle M."/>
            <person name="Horta M.A.C."/>
            <person name="Nowrousian M."/>
            <person name="Ohm R.A."/>
            <person name="Benz J.P."/>
            <person name="Pilgard A."/>
        </authorList>
    </citation>
    <scope>NUCLEOTIDE SEQUENCE</scope>
    <source>
        <strain evidence="1">FPRL280</strain>
    </source>
</reference>
<dbReference type="Proteomes" id="UP000639403">
    <property type="component" value="Unassembled WGS sequence"/>
</dbReference>
<reference evidence="1" key="1">
    <citation type="submission" date="2020-11" db="EMBL/GenBank/DDBJ databases">
        <authorList>
            <person name="Koelle M."/>
            <person name="Horta M.A.C."/>
            <person name="Nowrousian M."/>
            <person name="Ohm R.A."/>
            <person name="Benz P."/>
            <person name="Pilgard A."/>
        </authorList>
    </citation>
    <scope>NUCLEOTIDE SEQUENCE</scope>
    <source>
        <strain evidence="1">FPRL280</strain>
    </source>
</reference>
<sequence>MYRTTARDCLLRASLRPWTNAPVIRRTVVPTGCSIQLFYVHLDHRGINQFE</sequence>
<accession>A0A8H7TXS3</accession>